<protein>
    <submittedName>
        <fullName evidence="1">Pyridine nucleotide-disulfide oxidoreductase family protein</fullName>
    </submittedName>
</protein>
<comment type="caution">
    <text evidence="1">The sequence shown here is derived from an EMBL/GenBank/DDBJ whole genome shotgun (WGS) entry which is preliminary data.</text>
</comment>
<proteinExistence type="predicted"/>
<accession>K1U6D4</accession>
<reference evidence="1" key="1">
    <citation type="journal article" date="2013" name="Environ. Microbiol.">
        <title>Microbiota from the distal guts of lean and obese adolescents exhibit partial functional redundancy besides clear differences in community structure.</title>
        <authorList>
            <person name="Ferrer M."/>
            <person name="Ruiz A."/>
            <person name="Lanza F."/>
            <person name="Haange S.B."/>
            <person name="Oberbach A."/>
            <person name="Till H."/>
            <person name="Bargiela R."/>
            <person name="Campoy C."/>
            <person name="Segura M.T."/>
            <person name="Richter M."/>
            <person name="von Bergen M."/>
            <person name="Seifert J."/>
            <person name="Suarez A."/>
        </authorList>
    </citation>
    <scope>NUCLEOTIDE SEQUENCE</scope>
</reference>
<feature type="non-terminal residue" evidence="1">
    <location>
        <position position="218"/>
    </location>
</feature>
<sequence>ETLAVDSVIGAIGQTVDWGTLDVGALTTTKKGTAEADALTYQTAQPDIFVGGDCYTGPKFAIDAIAAGKEAAISLHRYVHPGQTLTAGRDRRVYKALDKEHVLIEIQFHDHPAAFTVAEFFLAVAAEFSFRFRYVAVQRFLQVFRDAAPWNDIAHARIPHIHDAGPFTVLIGQNQVHQKHIRKRCPLILCLLPSALRPKLIQRLIQVILRQCGFIQQD</sequence>
<dbReference type="EMBL" id="AJWZ01001420">
    <property type="protein sequence ID" value="EKC73830.1"/>
    <property type="molecule type" value="Genomic_DNA"/>
</dbReference>
<dbReference type="AlphaFoldDB" id="K1U6D4"/>
<name>K1U6D4_9ZZZZ</name>
<dbReference type="SUPFAM" id="SSF51905">
    <property type="entry name" value="FAD/NAD(P)-binding domain"/>
    <property type="match status" value="1"/>
</dbReference>
<organism evidence="1">
    <name type="scientific">human gut metagenome</name>
    <dbReference type="NCBI Taxonomy" id="408170"/>
    <lineage>
        <taxon>unclassified sequences</taxon>
        <taxon>metagenomes</taxon>
        <taxon>organismal metagenomes</taxon>
    </lineage>
</organism>
<evidence type="ECO:0000313" key="1">
    <source>
        <dbReference type="EMBL" id="EKC73830.1"/>
    </source>
</evidence>
<gene>
    <name evidence="1" type="ORF">OBE_02184</name>
</gene>
<dbReference type="InterPro" id="IPR036188">
    <property type="entry name" value="FAD/NAD-bd_sf"/>
</dbReference>
<feature type="non-terminal residue" evidence="1">
    <location>
        <position position="1"/>
    </location>
</feature>
<dbReference type="Gene3D" id="3.50.50.60">
    <property type="entry name" value="FAD/NAD(P)-binding domain"/>
    <property type="match status" value="1"/>
</dbReference>